<reference evidence="1 2" key="1">
    <citation type="journal article" date="2021" name="Nat. Commun.">
        <title>Genetic determinants of endophytism in the Arabidopsis root mycobiome.</title>
        <authorList>
            <person name="Mesny F."/>
            <person name="Miyauchi S."/>
            <person name="Thiergart T."/>
            <person name="Pickel B."/>
            <person name="Atanasova L."/>
            <person name="Karlsson M."/>
            <person name="Huettel B."/>
            <person name="Barry K.W."/>
            <person name="Haridas S."/>
            <person name="Chen C."/>
            <person name="Bauer D."/>
            <person name="Andreopoulos W."/>
            <person name="Pangilinan J."/>
            <person name="LaButti K."/>
            <person name="Riley R."/>
            <person name="Lipzen A."/>
            <person name="Clum A."/>
            <person name="Drula E."/>
            <person name="Henrissat B."/>
            <person name="Kohler A."/>
            <person name="Grigoriev I.V."/>
            <person name="Martin F.M."/>
            <person name="Hacquard S."/>
        </authorList>
    </citation>
    <scope>NUCLEOTIDE SEQUENCE [LARGE SCALE GENOMIC DNA]</scope>
    <source>
        <strain evidence="1 2">MPI-SDFR-AT-0079</strain>
    </source>
</reference>
<proteinExistence type="predicted"/>
<name>A0ACB7PR55_9PEZI</name>
<dbReference type="Proteomes" id="UP000724584">
    <property type="component" value="Unassembled WGS sequence"/>
</dbReference>
<accession>A0ACB7PR55</accession>
<gene>
    <name evidence="1" type="ORF">F5144DRAFT_608434</name>
</gene>
<keyword evidence="2" id="KW-1185">Reference proteome</keyword>
<evidence type="ECO:0000313" key="2">
    <source>
        <dbReference type="Proteomes" id="UP000724584"/>
    </source>
</evidence>
<dbReference type="EMBL" id="JAGIZQ010000001">
    <property type="protein sequence ID" value="KAH6650488.1"/>
    <property type="molecule type" value="Genomic_DNA"/>
</dbReference>
<protein>
    <submittedName>
        <fullName evidence="1">Uncharacterized protein</fullName>
    </submittedName>
</protein>
<organism evidence="1 2">
    <name type="scientific">Chaetomium tenue</name>
    <dbReference type="NCBI Taxonomy" id="1854479"/>
    <lineage>
        <taxon>Eukaryota</taxon>
        <taxon>Fungi</taxon>
        <taxon>Dikarya</taxon>
        <taxon>Ascomycota</taxon>
        <taxon>Pezizomycotina</taxon>
        <taxon>Sordariomycetes</taxon>
        <taxon>Sordariomycetidae</taxon>
        <taxon>Sordariales</taxon>
        <taxon>Chaetomiaceae</taxon>
        <taxon>Chaetomium</taxon>
    </lineage>
</organism>
<sequence length="276" mass="31341">MAASPPTFSYPQTVKYRCHIVEYGIVVKAKKYGWSDHRRSRKVMKLDELCPKCERKLERKMLRNLHWLNDRNDFTIEYVYLYRDGESPMSSPEWPLYTESESESVDEHRSPPWAMWAALKDEENEADDEAGNDHGGNDDEKKEEAEEQSPEQKLLSGLLELLGEDWGEEFSEGEESLSTAEGKDGILEVESMKTAGPSGCPGPQELGVNSVKHVAAVTTRLMKLLTVIKSRNSLLLAREPRHHPTGIENRSDLDGTVEPWNLNLSLNPVMKQALEE</sequence>
<evidence type="ECO:0000313" key="1">
    <source>
        <dbReference type="EMBL" id="KAH6650488.1"/>
    </source>
</evidence>
<comment type="caution">
    <text evidence="1">The sequence shown here is derived from an EMBL/GenBank/DDBJ whole genome shotgun (WGS) entry which is preliminary data.</text>
</comment>